<sequence>MTFGEASGGAAFPGSDKVMHSSLVTAWGDLIFVADTMPEMNHQPGDTVAVSLSGPDEALDTQFRALADGGQVHVPYEKQMWGDVYGQVRDRFGVLWHVNRTAEQ</sequence>
<gene>
    <name evidence="2" type="ORF">H9L22_17600</name>
</gene>
<dbReference type="KEGG" id="tdf:H9L22_17600"/>
<dbReference type="AlphaFoldDB" id="A0A7H0H5S4"/>
<accession>A0A7H0H5S4</accession>
<protein>
    <submittedName>
        <fullName evidence="2">VOC family protein</fullName>
    </submittedName>
</protein>
<dbReference type="InterPro" id="IPR029068">
    <property type="entry name" value="Glyas_Bleomycin-R_OHBP_Dase"/>
</dbReference>
<evidence type="ECO:0000259" key="1">
    <source>
        <dbReference type="Pfam" id="PF00903"/>
    </source>
</evidence>
<keyword evidence="3" id="KW-1185">Reference proteome</keyword>
<reference evidence="2 3" key="1">
    <citation type="submission" date="2020-08" db="EMBL/GenBank/DDBJ databases">
        <title>Genome sequence of Tessaracoccus defluvii JCM 17540T.</title>
        <authorList>
            <person name="Hyun D.-W."/>
            <person name="Bae J.-W."/>
        </authorList>
    </citation>
    <scope>NUCLEOTIDE SEQUENCE [LARGE SCALE GENOMIC DNA]</scope>
    <source>
        <strain evidence="2 3">JCM 17540</strain>
    </source>
</reference>
<dbReference type="EMBL" id="CP060789">
    <property type="protein sequence ID" value="QNP55890.1"/>
    <property type="molecule type" value="Genomic_DNA"/>
</dbReference>
<name>A0A7H0H5S4_9ACTN</name>
<organism evidence="2 3">
    <name type="scientific">Tessaracoccus defluvii</name>
    <dbReference type="NCBI Taxonomy" id="1285901"/>
    <lineage>
        <taxon>Bacteria</taxon>
        <taxon>Bacillati</taxon>
        <taxon>Actinomycetota</taxon>
        <taxon>Actinomycetes</taxon>
        <taxon>Propionibacteriales</taxon>
        <taxon>Propionibacteriaceae</taxon>
        <taxon>Tessaracoccus</taxon>
    </lineage>
</organism>
<dbReference type="Proteomes" id="UP000516117">
    <property type="component" value="Chromosome"/>
</dbReference>
<dbReference type="PANTHER" id="PTHR33990">
    <property type="entry name" value="PROTEIN YJDN-RELATED"/>
    <property type="match status" value="1"/>
</dbReference>
<evidence type="ECO:0000313" key="2">
    <source>
        <dbReference type="EMBL" id="QNP55890.1"/>
    </source>
</evidence>
<dbReference type="InterPro" id="IPR004360">
    <property type="entry name" value="Glyas_Fos-R_dOase_dom"/>
</dbReference>
<evidence type="ECO:0000313" key="3">
    <source>
        <dbReference type="Proteomes" id="UP000516117"/>
    </source>
</evidence>
<proteinExistence type="predicted"/>
<dbReference type="Gene3D" id="3.10.180.10">
    <property type="entry name" value="2,3-Dihydroxybiphenyl 1,2-Dioxygenase, domain 1"/>
    <property type="match status" value="1"/>
</dbReference>
<dbReference type="PANTHER" id="PTHR33990:SF1">
    <property type="entry name" value="PROTEIN YJDN"/>
    <property type="match status" value="1"/>
</dbReference>
<dbReference type="Pfam" id="PF00903">
    <property type="entry name" value="Glyoxalase"/>
    <property type="match status" value="1"/>
</dbReference>
<dbReference type="SUPFAM" id="SSF54593">
    <property type="entry name" value="Glyoxalase/Bleomycin resistance protein/Dihydroxybiphenyl dioxygenase"/>
    <property type="match status" value="1"/>
</dbReference>
<feature type="domain" description="Glyoxalase/fosfomycin resistance/dioxygenase" evidence="1">
    <location>
        <begin position="30"/>
        <end position="98"/>
    </location>
</feature>